<accession>A0A0J6WJK0</accession>
<keyword evidence="3 5" id="KW-0808">Transferase</keyword>
<dbReference type="PATRIC" id="fig|1807.14.peg.32"/>
<dbReference type="GO" id="GO:0005737">
    <property type="term" value="C:cytoplasm"/>
    <property type="evidence" value="ECO:0007669"/>
    <property type="project" value="UniProtKB-SubCell"/>
</dbReference>
<dbReference type="GO" id="GO:0032259">
    <property type="term" value="P:methylation"/>
    <property type="evidence" value="ECO:0007669"/>
    <property type="project" value="UniProtKB-KW"/>
</dbReference>
<dbReference type="InterPro" id="IPR023149">
    <property type="entry name" value="Trans_acon_MeTrfase_C"/>
</dbReference>
<dbReference type="Gene3D" id="1.10.150.290">
    <property type="entry name" value="S-adenosyl-L-methionine-dependent methyltransferases"/>
    <property type="match status" value="1"/>
</dbReference>
<evidence type="ECO:0000256" key="2">
    <source>
        <dbReference type="ARBA" id="ARBA00022603"/>
    </source>
</evidence>
<dbReference type="InterPro" id="IPR023506">
    <property type="entry name" value="Trans-aconitate_MeTrfase"/>
</dbReference>
<sequence length="257" mass="28859">MWNPEVYLAYADHRGRPFYDLTSRVAATDPRRVVDLGCGPGNLTQTLATRWPGATIEAWDSSPEMVAAARERGVAADVGDVREWTPLPDTDVVISNATLQWVPEHRELIVRWATELAPGAWLAFQVPGNFDAPSHRAVRDLAAQPRWAELLQDFPFRSAEVVESPQDYAGLLRDAGCTTDAWETTYVHELTGEHPVLDWIHGTALRPVRSALGDAQWEQFREELAPLLAEAYPQRSDGTTFFPFRRIFVVAQVGQRR</sequence>
<dbReference type="InterPro" id="IPR029063">
    <property type="entry name" value="SAM-dependent_MTases_sf"/>
</dbReference>
<comment type="similarity">
    <text evidence="5">Belongs to the methyltransferase superfamily. Tam family.</text>
</comment>
<evidence type="ECO:0000256" key="1">
    <source>
        <dbReference type="ARBA" id="ARBA00022490"/>
    </source>
</evidence>
<dbReference type="Pfam" id="PF13489">
    <property type="entry name" value="Methyltransf_23"/>
    <property type="match status" value="1"/>
</dbReference>
<name>A0A0J6WJK0_9MYCO</name>
<dbReference type="RefSeq" id="WP_048421633.1">
    <property type="nucleotide sequence ID" value="NZ_JYNU01000001.1"/>
</dbReference>
<evidence type="ECO:0000256" key="5">
    <source>
        <dbReference type="HAMAP-Rule" id="MF_00560"/>
    </source>
</evidence>
<comment type="catalytic activity">
    <reaction evidence="5">
        <text>trans-aconitate + S-adenosyl-L-methionine = (E)-3-(methoxycarbonyl)pent-2-enedioate + S-adenosyl-L-homocysteine</text>
        <dbReference type="Rhea" id="RHEA:14969"/>
        <dbReference type="ChEBI" id="CHEBI:15708"/>
        <dbReference type="ChEBI" id="CHEBI:57470"/>
        <dbReference type="ChEBI" id="CHEBI:57856"/>
        <dbReference type="ChEBI" id="CHEBI:59789"/>
        <dbReference type="EC" id="2.1.1.144"/>
    </reaction>
</comment>
<dbReference type="PANTHER" id="PTHR43861">
    <property type="entry name" value="TRANS-ACONITATE 2-METHYLTRANSFERASE-RELATED"/>
    <property type="match status" value="1"/>
</dbReference>
<dbReference type="SUPFAM" id="SSF53335">
    <property type="entry name" value="S-adenosyl-L-methionine-dependent methyltransferases"/>
    <property type="match status" value="1"/>
</dbReference>
<dbReference type="CDD" id="cd02440">
    <property type="entry name" value="AdoMet_MTases"/>
    <property type="match status" value="1"/>
</dbReference>
<comment type="caution">
    <text evidence="6">The sequence shown here is derived from an EMBL/GenBank/DDBJ whole genome shotgun (WGS) entry which is preliminary data.</text>
</comment>
<organism evidence="6 7">
    <name type="scientific">Mycolicibacterium obuense</name>
    <dbReference type="NCBI Taxonomy" id="1807"/>
    <lineage>
        <taxon>Bacteria</taxon>
        <taxon>Bacillati</taxon>
        <taxon>Actinomycetota</taxon>
        <taxon>Actinomycetes</taxon>
        <taxon>Mycobacteriales</taxon>
        <taxon>Mycobacteriaceae</taxon>
        <taxon>Mycolicibacterium</taxon>
    </lineage>
</organism>
<evidence type="ECO:0000313" key="7">
    <source>
        <dbReference type="Proteomes" id="UP000036313"/>
    </source>
</evidence>
<reference evidence="6 7" key="1">
    <citation type="journal article" date="2015" name="Genome Biol. Evol.">
        <title>Characterization of Three Mycobacterium spp. with Potential Use in Bioremediation by Genome Sequencing and Comparative Genomics.</title>
        <authorList>
            <person name="Das S."/>
            <person name="Pettersson B.M."/>
            <person name="Behra P.R."/>
            <person name="Ramesh M."/>
            <person name="Dasgupta S."/>
            <person name="Bhattacharya A."/>
            <person name="Kirsebom L.A."/>
        </authorList>
    </citation>
    <scope>NUCLEOTIDE SEQUENCE [LARGE SCALE GENOMIC DNA]</scope>
    <source>
        <strain evidence="6 7">DSM 44075</strain>
    </source>
</reference>
<keyword evidence="4 5" id="KW-0949">S-adenosyl-L-methionine</keyword>
<evidence type="ECO:0000256" key="3">
    <source>
        <dbReference type="ARBA" id="ARBA00022679"/>
    </source>
</evidence>
<evidence type="ECO:0000256" key="4">
    <source>
        <dbReference type="ARBA" id="ARBA00022691"/>
    </source>
</evidence>
<dbReference type="Proteomes" id="UP000036313">
    <property type="component" value="Unassembled WGS sequence"/>
</dbReference>
<protein>
    <recommendedName>
        <fullName evidence="5">Trans-aconitate 2-methyltransferase</fullName>
        <ecNumber evidence="5">2.1.1.144</ecNumber>
    </recommendedName>
</protein>
<gene>
    <name evidence="5 6" type="primary">tam</name>
    <name evidence="6" type="ORF">MOBUDSM44075_00029</name>
</gene>
<dbReference type="AlphaFoldDB" id="A0A0J6WJK0"/>
<dbReference type="EC" id="2.1.1.144" evidence="5"/>
<dbReference type="HAMAP" id="MF_00560">
    <property type="entry name" value="Tran_acon_Me_trans"/>
    <property type="match status" value="1"/>
</dbReference>
<dbReference type="NCBIfam" id="NF010703">
    <property type="entry name" value="PRK14103.1"/>
    <property type="match status" value="1"/>
</dbReference>
<comment type="subcellular location">
    <subcellularLocation>
        <location evidence="5">Cytoplasm</location>
    </subcellularLocation>
</comment>
<dbReference type="Gene3D" id="3.40.50.150">
    <property type="entry name" value="Vaccinia Virus protein VP39"/>
    <property type="match status" value="1"/>
</dbReference>
<keyword evidence="1 5" id="KW-0963">Cytoplasm</keyword>
<keyword evidence="2 5" id="KW-0489">Methyltransferase</keyword>
<proteinExistence type="inferred from homology"/>
<evidence type="ECO:0000313" key="6">
    <source>
        <dbReference type="EMBL" id="KMO81907.1"/>
    </source>
</evidence>
<dbReference type="EMBL" id="JYNU01000001">
    <property type="protein sequence ID" value="KMO81907.1"/>
    <property type="molecule type" value="Genomic_DNA"/>
</dbReference>
<dbReference type="PANTHER" id="PTHR43861:SF1">
    <property type="entry name" value="TRANS-ACONITATE 2-METHYLTRANSFERASE"/>
    <property type="match status" value="1"/>
</dbReference>
<dbReference type="GO" id="GO:0030798">
    <property type="term" value="F:trans-aconitate 2-methyltransferase activity"/>
    <property type="evidence" value="ECO:0007669"/>
    <property type="project" value="UniProtKB-UniRule"/>
</dbReference>
<comment type="function">
    <text evidence="5">Catalyzes the S-adenosylmethionine monomethyl esterification of trans-aconitate.</text>
</comment>